<sequence>MDRTETCYYLPNFYTDNIEFRQLYEAFNNDVQKTDLQRLI</sequence>
<keyword evidence="1" id="KW-0614">Plasmid</keyword>
<geneLocation type="plasmid" evidence="1 2">
    <name>pHSR-Bgl01</name>
</geneLocation>
<organism evidence="1 2">
    <name type="scientific">Halapricum desulfuricans</name>
    <dbReference type="NCBI Taxonomy" id="2841257"/>
    <lineage>
        <taxon>Archaea</taxon>
        <taxon>Methanobacteriati</taxon>
        <taxon>Methanobacteriota</taxon>
        <taxon>Stenosarchaea group</taxon>
        <taxon>Halobacteria</taxon>
        <taxon>Halobacteriales</taxon>
        <taxon>Haloarculaceae</taxon>
        <taxon>Halapricum</taxon>
    </lineage>
</organism>
<gene>
    <name evidence="1" type="ORF">HSBGL_4132</name>
</gene>
<protein>
    <submittedName>
        <fullName evidence="1">Uncharacterized protein</fullName>
    </submittedName>
</protein>
<proteinExistence type="predicted"/>
<dbReference type="AlphaFoldDB" id="A0A897NTQ5"/>
<evidence type="ECO:0000313" key="2">
    <source>
        <dbReference type="Proteomes" id="UP000663305"/>
    </source>
</evidence>
<dbReference type="Proteomes" id="UP000663305">
    <property type="component" value="Plasmid pHSR-Bgl01"/>
</dbReference>
<accession>A0A897NTQ5</accession>
<evidence type="ECO:0000313" key="1">
    <source>
        <dbReference type="EMBL" id="QSG13546.1"/>
    </source>
</evidence>
<name>A0A897NTQ5_9EURY</name>
<reference evidence="1" key="1">
    <citation type="submission" date="2020-11" db="EMBL/GenBank/DDBJ databases">
        <title>Carbohydrate-dependent, anaerobic sulfur respiration: A novel catabolism in halophilic archaea.</title>
        <authorList>
            <person name="Sorokin D.Y."/>
            <person name="Messina E."/>
            <person name="Smedile F."/>
            <person name="La Cono V."/>
            <person name="Hallsworth J.E."/>
            <person name="Yakimov M.M."/>
        </authorList>
    </citation>
    <scope>NUCLEOTIDE SEQUENCE</scope>
    <source>
        <strain evidence="1">HSR-Bgl</strain>
        <plasmid evidence="1">pHSR-Bgl01</plasmid>
    </source>
</reference>
<dbReference type="EMBL" id="CP064790">
    <property type="protein sequence ID" value="QSG13546.1"/>
    <property type="molecule type" value="Genomic_DNA"/>
</dbReference>